<reference evidence="8" key="1">
    <citation type="submission" date="2024-05" db="EMBL/GenBank/DDBJ databases">
        <title>30 novel species of actinomycetes from the DSMZ collection.</title>
        <authorList>
            <person name="Nouioui I."/>
        </authorList>
    </citation>
    <scope>NUCLEOTIDE SEQUENCE</scope>
    <source>
        <strain evidence="8">DSM 40712</strain>
    </source>
</reference>
<dbReference type="InterPro" id="IPR011009">
    <property type="entry name" value="Kinase-like_dom_sf"/>
</dbReference>
<dbReference type="InterPro" id="IPR050339">
    <property type="entry name" value="CC_SR_Kinase"/>
</dbReference>
<feature type="region of interest" description="Disordered" evidence="6">
    <location>
        <begin position="425"/>
        <end position="449"/>
    </location>
</feature>
<organism evidence="8 9">
    <name type="scientific">Streptomyces lancefieldiae</name>
    <dbReference type="NCBI Taxonomy" id="3075520"/>
    <lineage>
        <taxon>Bacteria</taxon>
        <taxon>Bacillati</taxon>
        <taxon>Actinomycetota</taxon>
        <taxon>Actinomycetes</taxon>
        <taxon>Kitasatosporales</taxon>
        <taxon>Streptomycetaceae</taxon>
        <taxon>Streptomyces</taxon>
    </lineage>
</organism>
<dbReference type="EMBL" id="JAVRFH010000100">
    <property type="protein sequence ID" value="MDT0616134.1"/>
    <property type="molecule type" value="Genomic_DNA"/>
</dbReference>
<dbReference type="InterPro" id="IPR000719">
    <property type="entry name" value="Prot_kinase_dom"/>
</dbReference>
<accession>A0ABU3B118</accession>
<evidence type="ECO:0000256" key="1">
    <source>
        <dbReference type="ARBA" id="ARBA00022679"/>
    </source>
</evidence>
<feature type="domain" description="Protein kinase" evidence="7">
    <location>
        <begin position="175"/>
        <end position="502"/>
    </location>
</feature>
<evidence type="ECO:0000256" key="4">
    <source>
        <dbReference type="ARBA" id="ARBA00022840"/>
    </source>
</evidence>
<feature type="region of interest" description="Disordered" evidence="6">
    <location>
        <begin position="479"/>
        <end position="502"/>
    </location>
</feature>
<evidence type="ECO:0000313" key="9">
    <source>
        <dbReference type="Proteomes" id="UP001180724"/>
    </source>
</evidence>
<evidence type="ECO:0000256" key="3">
    <source>
        <dbReference type="ARBA" id="ARBA00022777"/>
    </source>
</evidence>
<dbReference type="CDD" id="cd06503">
    <property type="entry name" value="ATP-synt_Fo_b"/>
    <property type="match status" value="1"/>
</dbReference>
<evidence type="ECO:0000259" key="7">
    <source>
        <dbReference type="PROSITE" id="PS50011"/>
    </source>
</evidence>
<feature type="region of interest" description="Disordered" evidence="6">
    <location>
        <begin position="252"/>
        <end position="273"/>
    </location>
</feature>
<dbReference type="PANTHER" id="PTHR11042">
    <property type="entry name" value="EUKARYOTIC TRANSLATION INITIATION FACTOR 2-ALPHA KINASE EIF2-ALPHA KINASE -RELATED"/>
    <property type="match status" value="1"/>
</dbReference>
<dbReference type="Proteomes" id="UP001180724">
    <property type="component" value="Unassembled WGS sequence"/>
</dbReference>
<evidence type="ECO:0000313" key="8">
    <source>
        <dbReference type="EMBL" id="MDT0616134.1"/>
    </source>
</evidence>
<feature type="compositionally biased region" description="Basic and acidic residues" evidence="6">
    <location>
        <begin position="1"/>
        <end position="11"/>
    </location>
</feature>
<evidence type="ECO:0000256" key="6">
    <source>
        <dbReference type="SAM" id="MobiDB-lite"/>
    </source>
</evidence>
<dbReference type="Pfam" id="PF00069">
    <property type="entry name" value="Pkinase"/>
    <property type="match status" value="1"/>
</dbReference>
<gene>
    <name evidence="8" type="ORF">RM812_39220</name>
</gene>
<sequence length="502" mass="53889">MTPREHEDGVRQEPTLSAAEKAEGFAAVMKRLKSRSPQERARLEQEAEKVVLGHEAYAMGQEYLERSDYETARRWLRVAAGHQIPGAAQALEEIALQQALDEFTDGAAVGGGHAAAGTVPCRTISSPHGPRAMDGQHRLGGLAWTSFTDQFYGDQTVAVARAARCEAESILAEARQEADRVAAACAEMMLDIEKERQQAAKLLAEAEQEVESVRSQVAEIAEEARRSAAEMLATVQREARLILNGAREEATRIHSRARRQGSASNRAGTQAEAGSGRVFPGIFAGDPLMECAGPPADYVVARLLVDAQDGSVRRSAAQAAISPVLYRRLRWRMETAQTIREVRAAESGDVHTGGVPPWPPTLYVSGCETVQPRQWLLEVAEALQALHLEGTVHRDLKPANLMVAADGVLRLLDFGIAVVTDSGPLLRDDSGPTRTADARNNVPSAAVRHPSGRLHLDSADYSGSATSEAISRDGHVLEAADDVDGSDETELGVRGAGKSAGR</sequence>
<feature type="compositionally biased region" description="Acidic residues" evidence="6">
    <location>
        <begin position="479"/>
        <end position="490"/>
    </location>
</feature>
<proteinExistence type="predicted"/>
<name>A0ABU3B118_9ACTN</name>
<dbReference type="Gene3D" id="1.10.510.10">
    <property type="entry name" value="Transferase(Phosphotransferase) domain 1"/>
    <property type="match status" value="1"/>
</dbReference>
<dbReference type="PROSITE" id="PS50011">
    <property type="entry name" value="PROTEIN_KINASE_DOM"/>
    <property type="match status" value="1"/>
</dbReference>
<keyword evidence="3 8" id="KW-0418">Kinase</keyword>
<keyword evidence="5" id="KW-0175">Coiled coil</keyword>
<protein>
    <submittedName>
        <fullName evidence="8">Protein kinase</fullName>
    </submittedName>
</protein>
<feature type="region of interest" description="Disordered" evidence="6">
    <location>
        <begin position="1"/>
        <end position="21"/>
    </location>
</feature>
<comment type="caution">
    <text evidence="8">The sequence shown here is derived from an EMBL/GenBank/DDBJ whole genome shotgun (WGS) entry which is preliminary data.</text>
</comment>
<dbReference type="SUPFAM" id="SSF56112">
    <property type="entry name" value="Protein kinase-like (PK-like)"/>
    <property type="match status" value="1"/>
</dbReference>
<evidence type="ECO:0000256" key="2">
    <source>
        <dbReference type="ARBA" id="ARBA00022741"/>
    </source>
</evidence>
<keyword evidence="4" id="KW-0067">ATP-binding</keyword>
<dbReference type="RefSeq" id="WP_311585287.1">
    <property type="nucleotide sequence ID" value="NZ_JAVRFH010000100.1"/>
</dbReference>
<keyword evidence="2" id="KW-0547">Nucleotide-binding</keyword>
<evidence type="ECO:0000256" key="5">
    <source>
        <dbReference type="SAM" id="Coils"/>
    </source>
</evidence>
<dbReference type="GO" id="GO:0016301">
    <property type="term" value="F:kinase activity"/>
    <property type="evidence" value="ECO:0007669"/>
    <property type="project" value="UniProtKB-KW"/>
</dbReference>
<feature type="coiled-coil region" evidence="5">
    <location>
        <begin position="185"/>
        <end position="238"/>
    </location>
</feature>
<keyword evidence="9" id="KW-1185">Reference proteome</keyword>
<keyword evidence="1" id="KW-0808">Transferase</keyword>